<dbReference type="FunFam" id="3.30.300.10:FF:000004">
    <property type="entry name" value="S-adenosylmethionine synthase"/>
    <property type="match status" value="1"/>
</dbReference>
<dbReference type="Pfam" id="PF00438">
    <property type="entry name" value="S-AdoMet_synt_N"/>
    <property type="match status" value="1"/>
</dbReference>
<gene>
    <name evidence="15" type="ORF">CNMCM6805_003289</name>
</gene>
<keyword evidence="3 10" id="KW-0554">One-carbon metabolism</keyword>
<dbReference type="InterPro" id="IPR022636">
    <property type="entry name" value="S-AdoMet_synthetase_sfam"/>
</dbReference>
<keyword evidence="7 10" id="KW-0067">ATP-binding</keyword>
<keyword evidence="9 10" id="KW-0630">Potassium</keyword>
<evidence type="ECO:0000256" key="7">
    <source>
        <dbReference type="ARBA" id="ARBA00022840"/>
    </source>
</evidence>
<dbReference type="GO" id="GO:0046872">
    <property type="term" value="F:metal ion binding"/>
    <property type="evidence" value="ECO:0007669"/>
    <property type="project" value="UniProtKB-KW"/>
</dbReference>
<protein>
    <recommendedName>
        <fullName evidence="10">S-adenosylmethionine synthase</fullName>
        <ecNumber evidence="10">2.5.1.6</ecNumber>
    </recommendedName>
</protein>
<organism evidence="15 16">
    <name type="scientific">Aspergillus fumigatiaffinis</name>
    <dbReference type="NCBI Taxonomy" id="340414"/>
    <lineage>
        <taxon>Eukaryota</taxon>
        <taxon>Fungi</taxon>
        <taxon>Dikarya</taxon>
        <taxon>Ascomycota</taxon>
        <taxon>Pezizomycotina</taxon>
        <taxon>Eurotiomycetes</taxon>
        <taxon>Eurotiomycetidae</taxon>
        <taxon>Eurotiales</taxon>
        <taxon>Aspergillaceae</taxon>
        <taxon>Aspergillus</taxon>
        <taxon>Aspergillus subgen. Fumigati</taxon>
    </lineage>
</organism>
<dbReference type="SUPFAM" id="SSF55973">
    <property type="entry name" value="S-adenosylmethionine synthetase"/>
    <property type="match status" value="3"/>
</dbReference>
<keyword evidence="16" id="KW-1185">Reference proteome</keyword>
<proteinExistence type="inferred from homology"/>
<dbReference type="FunFam" id="3.30.300.10:FF:000003">
    <property type="entry name" value="S-adenosylmethionine synthase"/>
    <property type="match status" value="1"/>
</dbReference>
<dbReference type="InterPro" id="IPR002133">
    <property type="entry name" value="S-AdoMet_synthetase"/>
</dbReference>
<evidence type="ECO:0000256" key="4">
    <source>
        <dbReference type="ARBA" id="ARBA00022679"/>
    </source>
</evidence>
<dbReference type="InterPro" id="IPR022630">
    <property type="entry name" value="S-AdoMet_synt_C"/>
</dbReference>
<keyword evidence="6 10" id="KW-0547">Nucleotide-binding</keyword>
<dbReference type="EC" id="2.5.1.6" evidence="10"/>
<dbReference type="InterPro" id="IPR022629">
    <property type="entry name" value="S-AdoMet_synt_central"/>
</dbReference>
<evidence type="ECO:0000256" key="6">
    <source>
        <dbReference type="ARBA" id="ARBA00022741"/>
    </source>
</evidence>
<evidence type="ECO:0000256" key="8">
    <source>
        <dbReference type="ARBA" id="ARBA00022842"/>
    </source>
</evidence>
<evidence type="ECO:0000256" key="2">
    <source>
        <dbReference type="ARBA" id="ARBA00009685"/>
    </source>
</evidence>
<dbReference type="Pfam" id="PF02773">
    <property type="entry name" value="S-AdoMet_synt_C"/>
    <property type="match status" value="1"/>
</dbReference>
<comment type="similarity">
    <text evidence="2 11">Belongs to the AdoMet synthase family.</text>
</comment>
<evidence type="ECO:0000256" key="10">
    <source>
        <dbReference type="RuleBase" id="RU000541"/>
    </source>
</evidence>
<comment type="pathway">
    <text evidence="1 10">Amino-acid biosynthesis; S-adenosyl-L-methionine biosynthesis; S-adenosyl-L-methionine from L-methionine: step 1/1.</text>
</comment>
<dbReference type="PANTHER" id="PTHR11964">
    <property type="entry name" value="S-ADENOSYLMETHIONINE SYNTHETASE"/>
    <property type="match status" value="1"/>
</dbReference>
<evidence type="ECO:0000256" key="3">
    <source>
        <dbReference type="ARBA" id="ARBA00022563"/>
    </source>
</evidence>
<evidence type="ECO:0000256" key="5">
    <source>
        <dbReference type="ARBA" id="ARBA00022723"/>
    </source>
</evidence>
<dbReference type="PIRSF" id="PIRSF000497">
    <property type="entry name" value="MAT"/>
    <property type="match status" value="1"/>
</dbReference>
<evidence type="ECO:0000256" key="1">
    <source>
        <dbReference type="ARBA" id="ARBA00005224"/>
    </source>
</evidence>
<feature type="domain" description="S-adenosylmethionine synthetase central" evidence="13">
    <location>
        <begin position="119"/>
        <end position="237"/>
    </location>
</feature>
<dbReference type="GO" id="GO:0006730">
    <property type="term" value="P:one-carbon metabolic process"/>
    <property type="evidence" value="ECO:0007669"/>
    <property type="project" value="UniProtKB-KW"/>
</dbReference>
<sequence length="383" mass="42608">MKSQSTFLFTSESVGEGHPDKICDQVADAVLDECLRQNPLSKVAIEVAVRPGLVIVFGVVHFITKLDIDAIVRFVLKDIGYSSPDQELDYQTCEVMDFVELHPSLFNGISSGIEAPDNEPAGDQGMAFGYATDETVQLLQVHPIRNEISRDLKAAHTKGILPWLRPDTKAQVTVEYVEDRGRMVPTRVHNVVITAQHTPGVPVERLRKEILDKIVRKSIPAKYLDDRTTYHIQPTGDVGVSPSGKFAGVTGRKIVVDTYGGWGAHGGGAFSGKDFRQVDRSAAYMARWIAKSLVHHGLARRCVIQLSYSIGIAEPLCIFIDTFGTSKLTTDQLKEIIRKNFDLRPSAIAKDLNLFNPIYYQTAKNGHFTNEEFPWEKPFDLVL</sequence>
<keyword evidence="5 10" id="KW-0479">Metal-binding</keyword>
<evidence type="ECO:0000313" key="15">
    <source>
        <dbReference type="EMBL" id="KAF4227257.1"/>
    </source>
</evidence>
<evidence type="ECO:0000259" key="14">
    <source>
        <dbReference type="Pfam" id="PF02773"/>
    </source>
</evidence>
<dbReference type="PROSITE" id="PS00377">
    <property type="entry name" value="ADOMET_SYNTHASE_2"/>
    <property type="match status" value="1"/>
</dbReference>
<dbReference type="CDD" id="cd18079">
    <property type="entry name" value="S-AdoMet_synt"/>
    <property type="match status" value="1"/>
</dbReference>
<evidence type="ECO:0000313" key="16">
    <source>
        <dbReference type="Proteomes" id="UP000653565"/>
    </source>
</evidence>
<dbReference type="GO" id="GO:0005524">
    <property type="term" value="F:ATP binding"/>
    <property type="evidence" value="ECO:0007669"/>
    <property type="project" value="UniProtKB-KW"/>
</dbReference>
<dbReference type="Gene3D" id="3.30.300.10">
    <property type="match status" value="3"/>
</dbReference>
<dbReference type="InterPro" id="IPR022631">
    <property type="entry name" value="ADOMET_SYNTHASE_CS"/>
</dbReference>
<comment type="cofactor">
    <cofactor evidence="10">
        <name>Mg(2+)</name>
        <dbReference type="ChEBI" id="CHEBI:18420"/>
    </cofactor>
    <text evidence="10">Binds 2 magnesium ions per subunit. The magnesium ions interact primarily with the substrate.</text>
</comment>
<dbReference type="GO" id="GO:0004478">
    <property type="term" value="F:methionine adenosyltransferase activity"/>
    <property type="evidence" value="ECO:0007669"/>
    <property type="project" value="UniProtKB-EC"/>
</dbReference>
<reference evidence="15" key="1">
    <citation type="journal article" date="2020" name="bioRxiv">
        <title>Genomic and phenotypic heterogeneity of clinical isolates of the human pathogens Aspergillus fumigatus, Aspergillus lentulus and Aspergillus fumigatiaffinis.</title>
        <authorList>
            <person name="dos Santos R.A.C."/>
            <person name="Steenwyk J.L."/>
            <person name="Rivero-Menendez O."/>
            <person name="Mead M.E."/>
            <person name="Silva L.P."/>
            <person name="Bastos R.W."/>
            <person name="Alastruey-Izquierdo A."/>
            <person name="Goldman G.H."/>
            <person name="Rokas A."/>
        </authorList>
    </citation>
    <scope>NUCLEOTIDE SEQUENCE</scope>
    <source>
        <strain evidence="15">CNM-CM6805</strain>
    </source>
</reference>
<comment type="catalytic activity">
    <reaction evidence="10">
        <text>L-methionine + ATP + H2O = S-adenosyl-L-methionine + phosphate + diphosphate</text>
        <dbReference type="Rhea" id="RHEA:21080"/>
        <dbReference type="ChEBI" id="CHEBI:15377"/>
        <dbReference type="ChEBI" id="CHEBI:30616"/>
        <dbReference type="ChEBI" id="CHEBI:33019"/>
        <dbReference type="ChEBI" id="CHEBI:43474"/>
        <dbReference type="ChEBI" id="CHEBI:57844"/>
        <dbReference type="ChEBI" id="CHEBI:59789"/>
        <dbReference type="EC" id="2.5.1.6"/>
    </reaction>
</comment>
<dbReference type="GO" id="GO:0006556">
    <property type="term" value="P:S-adenosylmethionine biosynthetic process"/>
    <property type="evidence" value="ECO:0007669"/>
    <property type="project" value="UniProtKB-UniPathway"/>
</dbReference>
<evidence type="ECO:0000259" key="13">
    <source>
        <dbReference type="Pfam" id="PF02772"/>
    </source>
</evidence>
<keyword evidence="4 10" id="KW-0808">Transferase</keyword>
<evidence type="ECO:0000256" key="11">
    <source>
        <dbReference type="RuleBase" id="RU004462"/>
    </source>
</evidence>
<comment type="caution">
    <text evidence="15">The sequence shown here is derived from an EMBL/GenBank/DDBJ whole genome shotgun (WGS) entry which is preliminary data.</text>
</comment>
<comment type="cofactor">
    <cofactor evidence="10">
        <name>K(+)</name>
        <dbReference type="ChEBI" id="CHEBI:29103"/>
    </cofactor>
    <text evidence="10">Binds 1 potassium ion per subunit. The potassium ion interacts primarily with the substrate.</text>
</comment>
<dbReference type="AlphaFoldDB" id="A0A8H4GS70"/>
<dbReference type="NCBIfam" id="TIGR01034">
    <property type="entry name" value="metK"/>
    <property type="match status" value="1"/>
</dbReference>
<dbReference type="Pfam" id="PF02772">
    <property type="entry name" value="S-AdoMet_synt_M"/>
    <property type="match status" value="1"/>
</dbReference>
<name>A0A8H4GS70_9EURO</name>
<dbReference type="EMBL" id="JAAAPX010000192">
    <property type="protein sequence ID" value="KAF4227257.1"/>
    <property type="molecule type" value="Genomic_DNA"/>
</dbReference>
<evidence type="ECO:0000259" key="12">
    <source>
        <dbReference type="Pfam" id="PF00438"/>
    </source>
</evidence>
<dbReference type="InterPro" id="IPR022628">
    <property type="entry name" value="S-AdoMet_synt_N"/>
</dbReference>
<dbReference type="UniPathway" id="UPA00315">
    <property type="reaction ID" value="UER00080"/>
</dbReference>
<dbReference type="Proteomes" id="UP000653565">
    <property type="component" value="Unassembled WGS sequence"/>
</dbReference>
<feature type="domain" description="S-adenosylmethionine synthetase N-terminal" evidence="12">
    <location>
        <begin position="7"/>
        <end position="99"/>
    </location>
</feature>
<accession>A0A8H4GS70</accession>
<reference evidence="15" key="2">
    <citation type="submission" date="2020-04" db="EMBL/GenBank/DDBJ databases">
        <authorList>
            <person name="Santos R.A.C."/>
            <person name="Steenwyk J.L."/>
            <person name="Rivero-Menendez O."/>
            <person name="Mead M.E."/>
            <person name="Silva L.P."/>
            <person name="Bastos R.W."/>
            <person name="Alastruey-Izquierdo A."/>
            <person name="Goldman G.H."/>
            <person name="Rokas A."/>
        </authorList>
    </citation>
    <scope>NUCLEOTIDE SEQUENCE</scope>
    <source>
        <strain evidence="15">CNM-CM6805</strain>
    </source>
</reference>
<evidence type="ECO:0000256" key="9">
    <source>
        <dbReference type="ARBA" id="ARBA00022958"/>
    </source>
</evidence>
<comment type="function">
    <text evidence="10">Catalyzes the formation of S-adenosylmethionine from methionine and ATP.</text>
</comment>
<feature type="domain" description="S-adenosylmethionine synthetase C-terminal" evidence="14">
    <location>
        <begin position="247"/>
        <end position="377"/>
    </location>
</feature>
<keyword evidence="8 10" id="KW-0460">Magnesium</keyword>